<proteinExistence type="predicted"/>
<feature type="compositionally biased region" description="Basic residues" evidence="1">
    <location>
        <begin position="206"/>
        <end position="216"/>
    </location>
</feature>
<protein>
    <submittedName>
        <fullName evidence="3">Transmembrane protein, putative</fullName>
    </submittedName>
</protein>
<keyword evidence="2 3" id="KW-0812">Transmembrane</keyword>
<evidence type="ECO:0000256" key="2">
    <source>
        <dbReference type="SAM" id="Phobius"/>
    </source>
</evidence>
<dbReference type="EMBL" id="CYKH01000679">
    <property type="protein sequence ID" value="CUG16513.1"/>
    <property type="molecule type" value="Genomic_DNA"/>
</dbReference>
<reference evidence="4" key="1">
    <citation type="submission" date="2015-09" db="EMBL/GenBank/DDBJ databases">
        <authorList>
            <consortium name="Pathogen Informatics"/>
        </authorList>
    </citation>
    <scope>NUCLEOTIDE SEQUENCE [LARGE SCALE GENOMIC DNA]</scope>
    <source>
        <strain evidence="4">Lake Konstanz</strain>
    </source>
</reference>
<gene>
    <name evidence="3" type="ORF">BSAL_75230</name>
</gene>
<keyword evidence="4" id="KW-1185">Reference proteome</keyword>
<dbReference type="AlphaFoldDB" id="A0A0S4IZ78"/>
<feature type="transmembrane region" description="Helical" evidence="2">
    <location>
        <begin position="297"/>
        <end position="325"/>
    </location>
</feature>
<name>A0A0S4IZ78_BODSA</name>
<feature type="region of interest" description="Disordered" evidence="1">
    <location>
        <begin position="246"/>
        <end position="274"/>
    </location>
</feature>
<sequence>MFSSTTSPTGRRPSQVDQFHFDESTPTVFSAKRTESLLSAVLLFRQGQLEGALHALHALERVAPHDPTVLYWLGRVLVTLQRFDEASDALGMCVELMSLGGIDYVSSPIHHQQEMSPSAQQHSTLATPSRWRTPPPTPADISVELLVDQALEAAGVYRAETFIQSTPINGTGNNGGGGGADASSPLFIAAPLLHFTKGSAQQLLKSVRRVQSHRANRVQQQQPHGLSNDETPSSLLSSWVPRALTPPTSCRRSPTLSLNSPAASSPTVYPPRRAFGEGNGRSLLSPRTIPRSVWERIITVVVTISTLLVSASLSLSSWVVQLWLWAVPLPERLDLVERRRLTTQIIALCVVTTLVGAFLGATAASFANILHSFTVPGVSCRPPHTEAT</sequence>
<organism evidence="3 4">
    <name type="scientific">Bodo saltans</name>
    <name type="common">Flagellated protozoan</name>
    <dbReference type="NCBI Taxonomy" id="75058"/>
    <lineage>
        <taxon>Eukaryota</taxon>
        <taxon>Discoba</taxon>
        <taxon>Euglenozoa</taxon>
        <taxon>Kinetoplastea</taxon>
        <taxon>Metakinetoplastina</taxon>
        <taxon>Eubodonida</taxon>
        <taxon>Bodonidae</taxon>
        <taxon>Bodo</taxon>
    </lineage>
</organism>
<evidence type="ECO:0000313" key="3">
    <source>
        <dbReference type="EMBL" id="CUG16513.1"/>
    </source>
</evidence>
<evidence type="ECO:0000313" key="4">
    <source>
        <dbReference type="Proteomes" id="UP000051952"/>
    </source>
</evidence>
<keyword evidence="2" id="KW-0472">Membrane</keyword>
<accession>A0A0S4IZ78</accession>
<dbReference type="Proteomes" id="UP000051952">
    <property type="component" value="Unassembled WGS sequence"/>
</dbReference>
<keyword evidence="2" id="KW-1133">Transmembrane helix</keyword>
<dbReference type="Gene3D" id="1.25.40.10">
    <property type="entry name" value="Tetratricopeptide repeat domain"/>
    <property type="match status" value="1"/>
</dbReference>
<dbReference type="Pfam" id="PF14559">
    <property type="entry name" value="TPR_19"/>
    <property type="match status" value="1"/>
</dbReference>
<feature type="transmembrane region" description="Helical" evidence="2">
    <location>
        <begin position="345"/>
        <end position="367"/>
    </location>
</feature>
<feature type="compositionally biased region" description="Polar residues" evidence="1">
    <location>
        <begin position="217"/>
        <end position="234"/>
    </location>
</feature>
<dbReference type="InterPro" id="IPR011990">
    <property type="entry name" value="TPR-like_helical_dom_sf"/>
</dbReference>
<dbReference type="SUPFAM" id="SSF48452">
    <property type="entry name" value="TPR-like"/>
    <property type="match status" value="1"/>
</dbReference>
<dbReference type="VEuPathDB" id="TriTrypDB:BSAL_75230"/>
<feature type="non-terminal residue" evidence="3">
    <location>
        <position position="388"/>
    </location>
</feature>
<feature type="region of interest" description="Disordered" evidence="1">
    <location>
        <begin position="206"/>
        <end position="234"/>
    </location>
</feature>
<feature type="compositionally biased region" description="Polar residues" evidence="1">
    <location>
        <begin position="246"/>
        <end position="267"/>
    </location>
</feature>
<evidence type="ECO:0000256" key="1">
    <source>
        <dbReference type="SAM" id="MobiDB-lite"/>
    </source>
</evidence>